<evidence type="ECO:0000313" key="2">
    <source>
        <dbReference type="EMBL" id="ETO07834.1"/>
    </source>
</evidence>
<feature type="non-terminal residue" evidence="2">
    <location>
        <position position="1"/>
    </location>
</feature>
<keyword evidence="1" id="KW-1133">Transmembrane helix</keyword>
<dbReference type="Proteomes" id="UP000023152">
    <property type="component" value="Unassembled WGS sequence"/>
</dbReference>
<sequence length="117" mass="14074">NCFSFKFFHFCYCLIALVQIYFLLEEYKTTTTITTATRELKKLEEKGNRKIGAMTKKQKGQKTILKNFRLNYNFPKKNKNKFLVNFSTNFCYPLPLRNLVFIKKLVQHIYCETFFKI</sequence>
<accession>X6M1S5</accession>
<name>X6M1S5_RETFI</name>
<protein>
    <submittedName>
        <fullName evidence="2">Uncharacterized protein</fullName>
    </submittedName>
</protein>
<evidence type="ECO:0000313" key="3">
    <source>
        <dbReference type="Proteomes" id="UP000023152"/>
    </source>
</evidence>
<proteinExistence type="predicted"/>
<keyword evidence="3" id="KW-1185">Reference proteome</keyword>
<organism evidence="2 3">
    <name type="scientific">Reticulomyxa filosa</name>
    <dbReference type="NCBI Taxonomy" id="46433"/>
    <lineage>
        <taxon>Eukaryota</taxon>
        <taxon>Sar</taxon>
        <taxon>Rhizaria</taxon>
        <taxon>Retaria</taxon>
        <taxon>Foraminifera</taxon>
        <taxon>Monothalamids</taxon>
        <taxon>Reticulomyxidae</taxon>
        <taxon>Reticulomyxa</taxon>
    </lineage>
</organism>
<dbReference type="AlphaFoldDB" id="X6M1S5"/>
<comment type="caution">
    <text evidence="2">The sequence shown here is derived from an EMBL/GenBank/DDBJ whole genome shotgun (WGS) entry which is preliminary data.</text>
</comment>
<dbReference type="EMBL" id="ASPP01025666">
    <property type="protein sequence ID" value="ETO07834.1"/>
    <property type="molecule type" value="Genomic_DNA"/>
</dbReference>
<feature type="transmembrane region" description="Helical" evidence="1">
    <location>
        <begin position="7"/>
        <end position="24"/>
    </location>
</feature>
<evidence type="ECO:0000256" key="1">
    <source>
        <dbReference type="SAM" id="Phobius"/>
    </source>
</evidence>
<gene>
    <name evidence="2" type="ORF">RFI_29556</name>
</gene>
<keyword evidence="1" id="KW-0812">Transmembrane</keyword>
<reference evidence="2 3" key="1">
    <citation type="journal article" date="2013" name="Curr. Biol.">
        <title>The Genome of the Foraminiferan Reticulomyxa filosa.</title>
        <authorList>
            <person name="Glockner G."/>
            <person name="Hulsmann N."/>
            <person name="Schleicher M."/>
            <person name="Noegel A.A."/>
            <person name="Eichinger L."/>
            <person name="Gallinger C."/>
            <person name="Pawlowski J."/>
            <person name="Sierra R."/>
            <person name="Euteneuer U."/>
            <person name="Pillet L."/>
            <person name="Moustafa A."/>
            <person name="Platzer M."/>
            <person name="Groth M."/>
            <person name="Szafranski K."/>
            <person name="Schliwa M."/>
        </authorList>
    </citation>
    <scope>NUCLEOTIDE SEQUENCE [LARGE SCALE GENOMIC DNA]</scope>
</reference>
<keyword evidence="1" id="KW-0472">Membrane</keyword>